<accession>A0A168MBF4</accession>
<gene>
    <name evidence="2" type="ORF">MUCCIDRAFT_108497</name>
</gene>
<evidence type="ECO:0000256" key="1">
    <source>
        <dbReference type="SAM" id="MobiDB-lite"/>
    </source>
</evidence>
<organism evidence="2 3">
    <name type="scientific">Mucor lusitanicus CBS 277.49</name>
    <dbReference type="NCBI Taxonomy" id="747725"/>
    <lineage>
        <taxon>Eukaryota</taxon>
        <taxon>Fungi</taxon>
        <taxon>Fungi incertae sedis</taxon>
        <taxon>Mucoromycota</taxon>
        <taxon>Mucoromycotina</taxon>
        <taxon>Mucoromycetes</taxon>
        <taxon>Mucorales</taxon>
        <taxon>Mucorineae</taxon>
        <taxon>Mucoraceae</taxon>
        <taxon>Mucor</taxon>
    </lineage>
</organism>
<feature type="region of interest" description="Disordered" evidence="1">
    <location>
        <begin position="1"/>
        <end position="33"/>
    </location>
</feature>
<keyword evidence="3" id="KW-1185">Reference proteome</keyword>
<feature type="compositionally biased region" description="Low complexity" evidence="1">
    <location>
        <begin position="9"/>
        <end position="19"/>
    </location>
</feature>
<comment type="caution">
    <text evidence="2">The sequence shown here is derived from an EMBL/GenBank/DDBJ whole genome shotgun (WGS) entry which is preliminary data.</text>
</comment>
<protein>
    <submittedName>
        <fullName evidence="2">Uncharacterized protein</fullName>
    </submittedName>
</protein>
<dbReference type="AlphaFoldDB" id="A0A168MBF4"/>
<name>A0A168MBF4_MUCCL</name>
<proteinExistence type="predicted"/>
<evidence type="ECO:0000313" key="3">
    <source>
        <dbReference type="Proteomes" id="UP000077051"/>
    </source>
</evidence>
<dbReference type="EMBL" id="AMYB01000003">
    <property type="protein sequence ID" value="OAD04667.1"/>
    <property type="molecule type" value="Genomic_DNA"/>
</dbReference>
<evidence type="ECO:0000313" key="2">
    <source>
        <dbReference type="EMBL" id="OAD04667.1"/>
    </source>
</evidence>
<dbReference type="VEuPathDB" id="FungiDB:MUCCIDRAFT_108497"/>
<sequence length="89" mass="10184">MIFFKRQEPQPQLLLQQHPAVPEDNSAENNDASPNDFNLRTWAIDLATDLRDVLYASCLLARSILRVLDKLLSGIIHLTKYQLGLHSRD</sequence>
<dbReference type="Proteomes" id="UP000077051">
    <property type="component" value="Unassembled WGS sequence"/>
</dbReference>
<reference evidence="2 3" key="1">
    <citation type="submission" date="2015-06" db="EMBL/GenBank/DDBJ databases">
        <title>Expansion of signal transduction pathways in fungi by whole-genome duplication.</title>
        <authorList>
            <consortium name="DOE Joint Genome Institute"/>
            <person name="Corrochano L.M."/>
            <person name="Kuo A."/>
            <person name="Marcet-Houben M."/>
            <person name="Polaino S."/>
            <person name="Salamov A."/>
            <person name="Villalobos J.M."/>
            <person name="Alvarez M.I."/>
            <person name="Avalos J."/>
            <person name="Benito E.P."/>
            <person name="Benoit I."/>
            <person name="Burger G."/>
            <person name="Camino L.P."/>
            <person name="Canovas D."/>
            <person name="Cerda-Olmedo E."/>
            <person name="Cheng J.-F."/>
            <person name="Dominguez A."/>
            <person name="Elias M."/>
            <person name="Eslava A.P."/>
            <person name="Glaser F."/>
            <person name="Grimwood J."/>
            <person name="Gutierrez G."/>
            <person name="Heitman J."/>
            <person name="Henrissat B."/>
            <person name="Iturriaga E.A."/>
            <person name="Lang B.F."/>
            <person name="Lavin J.L."/>
            <person name="Lee S."/>
            <person name="Li W."/>
            <person name="Lindquist E."/>
            <person name="Lopez-Garcia S."/>
            <person name="Luque E.M."/>
            <person name="Marcos A.T."/>
            <person name="Martin J."/>
            <person name="Mccluskey K."/>
            <person name="Medina H.R."/>
            <person name="Miralles-Duran A."/>
            <person name="Miyazaki A."/>
            <person name="Munoz-Torres E."/>
            <person name="Oguiza J.A."/>
            <person name="Ohm R."/>
            <person name="Olmedo M."/>
            <person name="Orejas M."/>
            <person name="Ortiz-Castellanos L."/>
            <person name="Pisabarro A.G."/>
            <person name="Rodriguez-Romero J."/>
            <person name="Ruiz-Herrera J."/>
            <person name="Ruiz-Vazquez R."/>
            <person name="Sanz C."/>
            <person name="Schackwitz W."/>
            <person name="Schmutz J."/>
            <person name="Shahriari M."/>
            <person name="Shelest E."/>
            <person name="Silva-Franco F."/>
            <person name="Soanes D."/>
            <person name="Syed K."/>
            <person name="Tagua V.G."/>
            <person name="Talbot N.J."/>
            <person name="Thon M."/>
            <person name="De Vries R.P."/>
            <person name="Wiebenga A."/>
            <person name="Yadav J.S."/>
            <person name="Braun E.L."/>
            <person name="Baker S."/>
            <person name="Garre V."/>
            <person name="Horwitz B."/>
            <person name="Torres-Martinez S."/>
            <person name="Idnurm A."/>
            <person name="Herrera-Estrella A."/>
            <person name="Gabaldon T."/>
            <person name="Grigoriev I.V."/>
        </authorList>
    </citation>
    <scope>NUCLEOTIDE SEQUENCE [LARGE SCALE GENOMIC DNA]</scope>
    <source>
        <strain evidence="2 3">CBS 277.49</strain>
    </source>
</reference>